<keyword evidence="2" id="KW-1185">Reference proteome</keyword>
<dbReference type="eggNOG" id="COG4815">
    <property type="taxonomic scope" value="Bacteria"/>
</dbReference>
<evidence type="ECO:0000313" key="2">
    <source>
        <dbReference type="Proteomes" id="UP000006258"/>
    </source>
</evidence>
<organism evidence="1 2">
    <name type="scientific">Sphingobacterium spiritivorum ATCC 33861</name>
    <dbReference type="NCBI Taxonomy" id="525373"/>
    <lineage>
        <taxon>Bacteria</taxon>
        <taxon>Pseudomonadati</taxon>
        <taxon>Bacteroidota</taxon>
        <taxon>Sphingobacteriia</taxon>
        <taxon>Sphingobacteriales</taxon>
        <taxon>Sphingobacteriaceae</taxon>
        <taxon>Sphingobacterium</taxon>
    </lineage>
</organism>
<dbReference type="HOGENOM" id="CLU_111604_0_0_10"/>
<dbReference type="Pfam" id="PF08877">
    <property type="entry name" value="MepB-like"/>
    <property type="match status" value="1"/>
</dbReference>
<proteinExistence type="predicted"/>
<accession>D7VQQ0</accession>
<dbReference type="EMBL" id="ACHA02000012">
    <property type="protein sequence ID" value="EFK56101.1"/>
    <property type="molecule type" value="Genomic_DNA"/>
</dbReference>
<reference evidence="1" key="1">
    <citation type="submission" date="2010-07" db="EMBL/GenBank/DDBJ databases">
        <authorList>
            <person name="Muzny D."/>
            <person name="Qin X."/>
            <person name="Buhay C."/>
            <person name="Dugan-Rocha S."/>
            <person name="Ding Y."/>
            <person name="Chen G."/>
            <person name="Hawes A."/>
            <person name="Holder M."/>
            <person name="Jhangiani S."/>
            <person name="Johnson A."/>
            <person name="Khan Z."/>
            <person name="Li Z."/>
            <person name="Liu W."/>
            <person name="Liu X."/>
            <person name="Perez L."/>
            <person name="Shen H."/>
            <person name="Wang Q."/>
            <person name="Watt J."/>
            <person name="Xi L."/>
            <person name="Xin Y."/>
            <person name="Zhou J."/>
            <person name="Deng J."/>
            <person name="Jiang H."/>
            <person name="Liu Y."/>
            <person name="Qu J."/>
            <person name="Song X.-Z."/>
            <person name="Zhang L."/>
            <person name="Villasana D."/>
            <person name="Johnson A."/>
            <person name="Liu J."/>
            <person name="Liyanage D."/>
            <person name="Lorensuhewa L."/>
            <person name="Robinson T."/>
            <person name="Song A."/>
            <person name="Song B.-B."/>
            <person name="Dinh H."/>
            <person name="Thornton R."/>
            <person name="Coyle M."/>
            <person name="Francisco L."/>
            <person name="Jackson L."/>
            <person name="Javaid M."/>
            <person name="Korchina V."/>
            <person name="Kovar C."/>
            <person name="Mata R."/>
            <person name="Mathew T."/>
            <person name="Ngo R."/>
            <person name="Nguyen L."/>
            <person name="Nguyen N."/>
            <person name="Okwuonu G."/>
            <person name="Ongeri F."/>
            <person name="Pham C."/>
            <person name="Simmons D."/>
            <person name="Wilczek-Boney K."/>
            <person name="Hale W."/>
            <person name="Jakkamsetti A."/>
            <person name="Pham P."/>
            <person name="Ruth R."/>
            <person name="San Lucas F."/>
            <person name="Warren J."/>
            <person name="Zhang J."/>
            <person name="Zhao Z."/>
            <person name="Zhou C."/>
            <person name="Zhu D."/>
            <person name="Lee S."/>
            <person name="Bess C."/>
            <person name="Blankenburg K."/>
            <person name="Forbes L."/>
            <person name="Fu Q."/>
            <person name="Gubbala S."/>
            <person name="Hirani K."/>
            <person name="Jayaseelan J.C."/>
            <person name="Lara F."/>
            <person name="Munidasa M."/>
            <person name="Palculict T."/>
            <person name="Patil S."/>
            <person name="Pu L.-L."/>
            <person name="Saada N."/>
            <person name="Tang L."/>
            <person name="Weissenberger G."/>
            <person name="Zhu Y."/>
            <person name="Hemphill L."/>
            <person name="Shang Y."/>
            <person name="Youmans B."/>
            <person name="Ayvaz T."/>
            <person name="Ross M."/>
            <person name="Santibanez J."/>
            <person name="Aqrawi P."/>
            <person name="Gross S."/>
            <person name="Joshi V."/>
            <person name="Fowler G."/>
            <person name="Nazareth L."/>
            <person name="Reid J."/>
            <person name="Worley K."/>
            <person name="Petrosino J."/>
            <person name="Highlander S."/>
            <person name="Gibbs R."/>
        </authorList>
    </citation>
    <scope>NUCLEOTIDE SEQUENCE [LARGE SCALE GENOMIC DNA]</scope>
    <source>
        <strain evidence="1">ATCC 33861</strain>
    </source>
</reference>
<dbReference type="Proteomes" id="UP000006258">
    <property type="component" value="Unassembled WGS sequence"/>
</dbReference>
<dbReference type="GeneID" id="95431469"/>
<gene>
    <name evidence="1" type="ORF">HMPREF0766_13304</name>
</gene>
<name>D7VQQ0_SPHSI</name>
<protein>
    <submittedName>
        <fullName evidence="1">MepB protein</fullName>
    </submittedName>
</protein>
<dbReference type="AlphaFoldDB" id="D7VQQ0"/>
<dbReference type="Gene3D" id="3.40.1350.140">
    <property type="entry name" value="MepB-like"/>
    <property type="match status" value="1"/>
</dbReference>
<dbReference type="STRING" id="525373.HMPREF0766_13304"/>
<comment type="caution">
    <text evidence="1">The sequence shown here is derived from an EMBL/GenBank/DDBJ whole genome shotgun (WGS) entry which is preliminary data.</text>
</comment>
<dbReference type="InterPro" id="IPR038231">
    <property type="entry name" value="MepB-like_sf"/>
</dbReference>
<dbReference type="InterPro" id="IPR011235">
    <property type="entry name" value="MepB-like"/>
</dbReference>
<evidence type="ECO:0000313" key="1">
    <source>
        <dbReference type="EMBL" id="EFK56101.1"/>
    </source>
</evidence>
<sequence length="178" mass="21014">MYFSKIKKHYLLMPVATHTNLIIRLIERLYLPVSQLQQLQFDKESSSYHAASFIAEDQNILFRKANITPKKIGQFVTLWKRNSSSGETQPFDTTDQVDRVIILVTDKDRYGVFIFSAEILRKMKIFTHENITGKRGFRVYAPWDNPENKRAMKTKEWQISYFEYLEPDRIESKSILLA</sequence>
<dbReference type="OrthoDB" id="4954833at2"/>
<dbReference type="RefSeq" id="WP_002994419.1">
    <property type="nucleotide sequence ID" value="NZ_GL379770.1"/>
</dbReference>